<dbReference type="PANTHER" id="PTHR43734:SF1">
    <property type="entry name" value="PHYTOENE DESATURASE"/>
    <property type="match status" value="1"/>
</dbReference>
<dbReference type="RefSeq" id="WP_350414442.1">
    <property type="nucleotide sequence ID" value="NZ_JBEOKT010000027.1"/>
</dbReference>
<feature type="domain" description="Amine oxidase" evidence="2">
    <location>
        <begin position="12"/>
        <end position="260"/>
    </location>
</feature>
<evidence type="ECO:0000256" key="1">
    <source>
        <dbReference type="ARBA" id="ARBA00006046"/>
    </source>
</evidence>
<dbReference type="Pfam" id="PF01593">
    <property type="entry name" value="Amino_oxidase"/>
    <property type="match status" value="1"/>
</dbReference>
<sequence length="269" mass="29950">MCYTLFGNYYVDGGLINLVRPVLNYSLTHGATTKYGHEVTQVIPGNGKYKTITTKGEFTSRFVISGIPLNNTQMLFDSPTIKKKLQKYILSSEQLNGAFTMSLVLKKHQQLPVLHHQLHVSGGLPVIGSKSIFISFSHPSDTLRAPEGEQVASISTHIAHPQHKFIHDKQVIEKAILDRLEQEGLVLPEKIISFQSATPGAWQFWTGRAYGAVGGYPQYNHIKPWQMKDARLDHKGAYVCGDTVYPGQGIVGVCLSGIIAYRKLMQDHF</sequence>
<organism evidence="3 4">
    <name type="scientific">Pontibacter populi</name>
    <dbReference type="NCBI Taxonomy" id="890055"/>
    <lineage>
        <taxon>Bacteria</taxon>
        <taxon>Pseudomonadati</taxon>
        <taxon>Bacteroidota</taxon>
        <taxon>Cytophagia</taxon>
        <taxon>Cytophagales</taxon>
        <taxon>Hymenobacteraceae</taxon>
        <taxon>Pontibacter</taxon>
    </lineage>
</organism>
<gene>
    <name evidence="3" type="ORF">ABS362_18610</name>
</gene>
<name>A0ABV1RZH3_9BACT</name>
<proteinExistence type="inferred from homology"/>
<dbReference type="InterPro" id="IPR036188">
    <property type="entry name" value="FAD/NAD-bd_sf"/>
</dbReference>
<dbReference type="Proteomes" id="UP001476807">
    <property type="component" value="Unassembled WGS sequence"/>
</dbReference>
<dbReference type="InterPro" id="IPR002937">
    <property type="entry name" value="Amino_oxidase"/>
</dbReference>
<keyword evidence="4" id="KW-1185">Reference proteome</keyword>
<dbReference type="EMBL" id="JBEOKT010000027">
    <property type="protein sequence ID" value="MER2999571.1"/>
    <property type="molecule type" value="Genomic_DNA"/>
</dbReference>
<dbReference type="Gene3D" id="3.90.660.50">
    <property type="match status" value="1"/>
</dbReference>
<comment type="similarity">
    <text evidence="1">Belongs to the carotenoid/retinoid oxidoreductase family.</text>
</comment>
<dbReference type="SUPFAM" id="SSF51905">
    <property type="entry name" value="FAD/NAD(P)-binding domain"/>
    <property type="match status" value="1"/>
</dbReference>
<reference evidence="3 4" key="1">
    <citation type="submission" date="2024-06" db="EMBL/GenBank/DDBJ databases">
        <title>Pontibacter populi HYL7-15.</title>
        <authorList>
            <person name="Kim M.K."/>
        </authorList>
    </citation>
    <scope>NUCLEOTIDE SEQUENCE [LARGE SCALE GENOMIC DNA]</scope>
    <source>
        <strain evidence="3 4">HYL7-15</strain>
    </source>
</reference>
<dbReference type="PANTHER" id="PTHR43734">
    <property type="entry name" value="PHYTOENE DESATURASE"/>
    <property type="match status" value="1"/>
</dbReference>
<evidence type="ECO:0000313" key="3">
    <source>
        <dbReference type="EMBL" id="MER2999571.1"/>
    </source>
</evidence>
<evidence type="ECO:0000259" key="2">
    <source>
        <dbReference type="Pfam" id="PF01593"/>
    </source>
</evidence>
<dbReference type="Gene3D" id="3.50.50.60">
    <property type="entry name" value="FAD/NAD(P)-binding domain"/>
    <property type="match status" value="1"/>
</dbReference>
<comment type="caution">
    <text evidence="3">The sequence shown here is derived from an EMBL/GenBank/DDBJ whole genome shotgun (WGS) entry which is preliminary data.</text>
</comment>
<accession>A0ABV1RZH3</accession>
<protein>
    <submittedName>
        <fullName evidence="3">FAD-dependent oxidoreductase</fullName>
    </submittedName>
</protein>
<evidence type="ECO:0000313" key="4">
    <source>
        <dbReference type="Proteomes" id="UP001476807"/>
    </source>
</evidence>